<dbReference type="Proteomes" id="UP001345219">
    <property type="component" value="Chromosome 5"/>
</dbReference>
<feature type="domain" description="J" evidence="1">
    <location>
        <begin position="92"/>
        <end position="153"/>
    </location>
</feature>
<reference evidence="2 3" key="1">
    <citation type="journal article" date="2023" name="Hortic Res">
        <title>Pangenome of water caltrop reveals structural variations and asymmetric subgenome divergence after allopolyploidization.</title>
        <authorList>
            <person name="Zhang X."/>
            <person name="Chen Y."/>
            <person name="Wang L."/>
            <person name="Yuan Y."/>
            <person name="Fang M."/>
            <person name="Shi L."/>
            <person name="Lu R."/>
            <person name="Comes H.P."/>
            <person name="Ma Y."/>
            <person name="Chen Y."/>
            <person name="Huang G."/>
            <person name="Zhou Y."/>
            <person name="Zheng Z."/>
            <person name="Qiu Y."/>
        </authorList>
    </citation>
    <scope>NUCLEOTIDE SEQUENCE [LARGE SCALE GENOMIC DNA]</scope>
    <source>
        <tissue evidence="2">Roots</tissue>
    </source>
</reference>
<sequence length="189" mass="21849">MVVVMLPYHSPSNSRLPLMEFPPQQQIAADDDLMDIILHRCVELLTIRDFAKCRVYAIACRKMYSRHLWPLQALAVADVLAAGKRLANGHPDWYAILLAEKYAQLDALRSNFMKLIYLLDPRANKFPFSHSAMESVMMAWRVLSDPTSKEKYDMEVAAPATFYTLCPYCHYIIEYEFVYKDLCLQCPIC</sequence>
<organism evidence="2 3">
    <name type="scientific">Trapa incisa</name>
    <dbReference type="NCBI Taxonomy" id="236973"/>
    <lineage>
        <taxon>Eukaryota</taxon>
        <taxon>Viridiplantae</taxon>
        <taxon>Streptophyta</taxon>
        <taxon>Embryophyta</taxon>
        <taxon>Tracheophyta</taxon>
        <taxon>Spermatophyta</taxon>
        <taxon>Magnoliopsida</taxon>
        <taxon>eudicotyledons</taxon>
        <taxon>Gunneridae</taxon>
        <taxon>Pentapetalae</taxon>
        <taxon>rosids</taxon>
        <taxon>malvids</taxon>
        <taxon>Myrtales</taxon>
        <taxon>Lythraceae</taxon>
        <taxon>Trapa</taxon>
    </lineage>
</organism>
<comment type="caution">
    <text evidence="2">The sequence shown here is derived from an EMBL/GenBank/DDBJ whole genome shotgun (WGS) entry which is preliminary data.</text>
</comment>
<dbReference type="PANTHER" id="PTHR45496">
    <property type="entry name" value="CHAPERONE DNAJ-DOMAIN SUPERFAMILY PROTEIN"/>
    <property type="match status" value="1"/>
</dbReference>
<dbReference type="SUPFAM" id="SSF46565">
    <property type="entry name" value="Chaperone J-domain"/>
    <property type="match status" value="1"/>
</dbReference>
<name>A0AAN7K3E7_9MYRT</name>
<gene>
    <name evidence="2" type="ORF">SAY87_005796</name>
</gene>
<keyword evidence="3" id="KW-1185">Reference proteome</keyword>
<evidence type="ECO:0000313" key="3">
    <source>
        <dbReference type="Proteomes" id="UP001345219"/>
    </source>
</evidence>
<proteinExistence type="predicted"/>
<dbReference type="InterPro" id="IPR001623">
    <property type="entry name" value="DnaJ_domain"/>
</dbReference>
<evidence type="ECO:0000259" key="1">
    <source>
        <dbReference type="Pfam" id="PF00226"/>
    </source>
</evidence>
<dbReference type="AlphaFoldDB" id="A0AAN7K3E7"/>
<dbReference type="EMBL" id="JAXIOK010000010">
    <property type="protein sequence ID" value="KAK4760903.1"/>
    <property type="molecule type" value="Genomic_DNA"/>
</dbReference>
<dbReference type="PANTHER" id="PTHR45496:SF1">
    <property type="entry name" value="CHAPERONE DNAJ-DOMAIN SUPERFAMILY PROTEIN"/>
    <property type="match status" value="1"/>
</dbReference>
<accession>A0AAN7K3E7</accession>
<protein>
    <recommendedName>
        <fullName evidence="1">J domain-containing protein</fullName>
    </recommendedName>
</protein>
<dbReference type="InterPro" id="IPR036869">
    <property type="entry name" value="J_dom_sf"/>
</dbReference>
<evidence type="ECO:0000313" key="2">
    <source>
        <dbReference type="EMBL" id="KAK4760903.1"/>
    </source>
</evidence>
<dbReference type="Pfam" id="PF00226">
    <property type="entry name" value="DnaJ"/>
    <property type="match status" value="1"/>
</dbReference>
<dbReference type="InterPro" id="IPR053052">
    <property type="entry name" value="Imprinting_Balance_Reg"/>
</dbReference>
<dbReference type="Gene3D" id="1.10.287.110">
    <property type="entry name" value="DnaJ domain"/>
    <property type="match status" value="1"/>
</dbReference>